<dbReference type="PROSITE" id="PS51186">
    <property type="entry name" value="GNAT"/>
    <property type="match status" value="1"/>
</dbReference>
<feature type="domain" description="N-acetyltransferase" evidence="3">
    <location>
        <begin position="11"/>
        <end position="154"/>
    </location>
</feature>
<evidence type="ECO:0000256" key="1">
    <source>
        <dbReference type="ARBA" id="ARBA00022679"/>
    </source>
</evidence>
<dbReference type="Pfam" id="PF13508">
    <property type="entry name" value="Acetyltransf_7"/>
    <property type="match status" value="1"/>
</dbReference>
<dbReference type="Proteomes" id="UP000188174">
    <property type="component" value="Chromosome"/>
</dbReference>
<keyword evidence="5" id="KW-1185">Reference proteome</keyword>
<evidence type="ECO:0000256" key="2">
    <source>
        <dbReference type="ARBA" id="ARBA00023315"/>
    </source>
</evidence>
<dbReference type="InterPro" id="IPR000182">
    <property type="entry name" value="GNAT_dom"/>
</dbReference>
<dbReference type="CDD" id="cd04301">
    <property type="entry name" value="NAT_SF"/>
    <property type="match status" value="1"/>
</dbReference>
<dbReference type="PANTHER" id="PTHR43877">
    <property type="entry name" value="AMINOALKYLPHOSPHONATE N-ACETYLTRANSFERASE-RELATED-RELATED"/>
    <property type="match status" value="1"/>
</dbReference>
<name>A0ABM6I270_9HYPH</name>
<evidence type="ECO:0000313" key="4">
    <source>
        <dbReference type="EMBL" id="AQQ04455.1"/>
    </source>
</evidence>
<dbReference type="InterPro" id="IPR016181">
    <property type="entry name" value="Acyl_CoA_acyltransferase"/>
</dbReference>
<evidence type="ECO:0000259" key="3">
    <source>
        <dbReference type="PROSITE" id="PS51186"/>
    </source>
</evidence>
<evidence type="ECO:0000313" key="5">
    <source>
        <dbReference type="Proteomes" id="UP000188174"/>
    </source>
</evidence>
<organism evidence="4 5">
    <name type="scientific">Roseibium algicola</name>
    <dbReference type="NCBI Taxonomy" id="2857014"/>
    <lineage>
        <taxon>Bacteria</taxon>
        <taxon>Pseudomonadati</taxon>
        <taxon>Pseudomonadota</taxon>
        <taxon>Alphaproteobacteria</taxon>
        <taxon>Hyphomicrobiales</taxon>
        <taxon>Stappiaceae</taxon>
        <taxon>Roseibium</taxon>
    </lineage>
</organism>
<protein>
    <submittedName>
        <fullName evidence="4">GNAT family N-acetyltransferase</fullName>
    </submittedName>
</protein>
<keyword evidence="2" id="KW-0012">Acyltransferase</keyword>
<dbReference type="Gene3D" id="3.40.630.30">
    <property type="match status" value="1"/>
</dbReference>
<accession>A0ABM6I270</accession>
<keyword evidence="1" id="KW-0808">Transferase</keyword>
<sequence length="154" mass="17137">MARKRMSRKIYRIEAAAEADAERLADIRVEAMRPSLEAVGRFDPLRARDRFLGSFVATDTRVILVEEGIAGFFVVRRHADHFYLDHLYVSPAFQGLGLGRDIVEGLKAEAEAAGLPIRLMALNGSPANDFYLACGFRFVSQDALDTIYAWMPGA</sequence>
<dbReference type="SUPFAM" id="SSF55729">
    <property type="entry name" value="Acyl-CoA N-acyltransferases (Nat)"/>
    <property type="match status" value="1"/>
</dbReference>
<proteinExistence type="predicted"/>
<reference evidence="4 5" key="1">
    <citation type="submission" date="2017-02" db="EMBL/GenBank/DDBJ databases">
        <authorList>
            <person name="Jeong S."/>
        </authorList>
    </citation>
    <scope>NUCLEOTIDE SEQUENCE [LARGE SCALE GENOMIC DNA]</scope>
    <source>
        <strain evidence="4 5">RMAR6-6</strain>
    </source>
</reference>
<dbReference type="InterPro" id="IPR050832">
    <property type="entry name" value="Bact_Acetyltransf"/>
</dbReference>
<gene>
    <name evidence="4" type="ORF">B0E33_13400</name>
</gene>
<dbReference type="EMBL" id="CP019630">
    <property type="protein sequence ID" value="AQQ04455.1"/>
    <property type="molecule type" value="Genomic_DNA"/>
</dbReference>
<dbReference type="PANTHER" id="PTHR43877:SF2">
    <property type="entry name" value="AMINOALKYLPHOSPHONATE N-ACETYLTRANSFERASE-RELATED"/>
    <property type="match status" value="1"/>
</dbReference>